<keyword evidence="8 10" id="KW-0472">Membrane</keyword>
<evidence type="ECO:0000256" key="7">
    <source>
        <dbReference type="ARBA" id="ARBA00022989"/>
    </source>
</evidence>
<dbReference type="OrthoDB" id="7053339at2"/>
<comment type="function">
    <text evidence="1">Involved in a late step of protoheme IX synthesis.</text>
</comment>
<feature type="transmembrane region" description="Helical" evidence="10">
    <location>
        <begin position="44"/>
        <end position="66"/>
    </location>
</feature>
<keyword evidence="5" id="KW-0997">Cell inner membrane</keyword>
<reference evidence="12 13" key="1">
    <citation type="submission" date="2018-10" db="EMBL/GenBank/DDBJ databases">
        <title>Genomic Encyclopedia of Type Strains, Phase IV (KMG-IV): sequencing the most valuable type-strain genomes for metagenomic binning, comparative biology and taxonomic classification.</title>
        <authorList>
            <person name="Goeker M."/>
        </authorList>
    </citation>
    <scope>NUCLEOTIDE SEQUENCE [LARGE SCALE GENOMIC DNA]</scope>
    <source>
        <strain evidence="12 13">DSM 26916</strain>
    </source>
</reference>
<keyword evidence="7 10" id="KW-1133">Transmembrane helix</keyword>
<evidence type="ECO:0000313" key="13">
    <source>
        <dbReference type="Proteomes" id="UP000268908"/>
    </source>
</evidence>
<dbReference type="InterPro" id="IPR010817">
    <property type="entry name" value="HemY_N"/>
</dbReference>
<evidence type="ECO:0000313" key="12">
    <source>
        <dbReference type="EMBL" id="RLJ62105.1"/>
    </source>
</evidence>
<accession>A0A497X852</accession>
<evidence type="ECO:0000256" key="3">
    <source>
        <dbReference type="ARBA" id="ARBA00004744"/>
    </source>
</evidence>
<comment type="pathway">
    <text evidence="3">Porphyrin-containing compound metabolism; protoheme biosynthesis.</text>
</comment>
<dbReference type="InterPro" id="IPR011990">
    <property type="entry name" value="TPR-like_helical_dom_sf"/>
</dbReference>
<comment type="subcellular location">
    <subcellularLocation>
        <location evidence="2">Cell inner membrane</location>
        <topology evidence="2">Multi-pass membrane protein</topology>
    </subcellularLocation>
</comment>
<evidence type="ECO:0000256" key="8">
    <source>
        <dbReference type="ARBA" id="ARBA00023136"/>
    </source>
</evidence>
<feature type="domain" description="HemY N-terminal" evidence="11">
    <location>
        <begin position="26"/>
        <end position="130"/>
    </location>
</feature>
<proteinExistence type="predicted"/>
<gene>
    <name evidence="12" type="ORF">DFR35_2748</name>
</gene>
<evidence type="ECO:0000256" key="10">
    <source>
        <dbReference type="SAM" id="Phobius"/>
    </source>
</evidence>
<organism evidence="12 13">
    <name type="scientific">Sulfurisoma sediminicola</name>
    <dbReference type="NCBI Taxonomy" id="1381557"/>
    <lineage>
        <taxon>Bacteria</taxon>
        <taxon>Pseudomonadati</taxon>
        <taxon>Pseudomonadota</taxon>
        <taxon>Betaproteobacteria</taxon>
        <taxon>Nitrosomonadales</taxon>
        <taxon>Sterolibacteriaceae</taxon>
        <taxon>Sulfurisoma</taxon>
    </lineage>
</organism>
<evidence type="ECO:0000256" key="9">
    <source>
        <dbReference type="ARBA" id="ARBA00023244"/>
    </source>
</evidence>
<dbReference type="AlphaFoldDB" id="A0A497X852"/>
<protein>
    <submittedName>
        <fullName evidence="12">HemY protein</fullName>
    </submittedName>
</protein>
<keyword evidence="6 10" id="KW-0812">Transmembrane</keyword>
<comment type="caution">
    <text evidence="12">The sequence shown here is derived from an EMBL/GenBank/DDBJ whole genome shotgun (WGS) entry which is preliminary data.</text>
</comment>
<dbReference type="GO" id="GO:0042168">
    <property type="term" value="P:heme metabolic process"/>
    <property type="evidence" value="ECO:0007669"/>
    <property type="project" value="InterPro"/>
</dbReference>
<dbReference type="NCBIfam" id="TIGR00540">
    <property type="entry name" value="TPR_hemY_coli"/>
    <property type="match status" value="1"/>
</dbReference>
<evidence type="ECO:0000259" key="11">
    <source>
        <dbReference type="Pfam" id="PF07219"/>
    </source>
</evidence>
<dbReference type="GO" id="GO:0006779">
    <property type="term" value="P:porphyrin-containing compound biosynthetic process"/>
    <property type="evidence" value="ECO:0007669"/>
    <property type="project" value="UniProtKB-KW"/>
</dbReference>
<sequence length="388" mass="43301">MRTLLWLLLLAVLAVGLSLAARYNDGYALFVLPPWRVELSLNFLLLLVATGFVTGYWIFRSLGALLRLPRRVSEFRARRARGSAENTLHEALRNFAEGRFSHALKNAEKVYDSGHARDLAALVAWRAAHALRDAPRESEWRQRTVDHEDGSRAAVLMTEAELALDARDFDVALAALDRLATVGGRHIGALRLALRAHQGRGDWREVARLTRQLEKHKALSPEQAAPLRRRAHVEVFKAIADDAKAIHAYWREIAADDRLEPRLALEASRALVRAGDCPGAAQLVEDVLDEHWDSSLIAAYALCPGGDVLGRIAHCEKWLHERPRDAQLLLALGRLCRERQLWGKAQSYLEASIAVEATRAAHVELAQLLDSLEKSALAERHYRAAAVL</sequence>
<evidence type="ECO:0000256" key="6">
    <source>
        <dbReference type="ARBA" id="ARBA00022692"/>
    </source>
</evidence>
<evidence type="ECO:0000256" key="1">
    <source>
        <dbReference type="ARBA" id="ARBA00002962"/>
    </source>
</evidence>
<dbReference type="UniPathway" id="UPA00252"/>
<keyword evidence="4" id="KW-1003">Cell membrane</keyword>
<dbReference type="Pfam" id="PF07219">
    <property type="entry name" value="HemY_N"/>
    <property type="match status" value="1"/>
</dbReference>
<dbReference type="RefSeq" id="WP_121243239.1">
    <property type="nucleotide sequence ID" value="NZ_BHVV01000002.1"/>
</dbReference>
<evidence type="ECO:0000256" key="2">
    <source>
        <dbReference type="ARBA" id="ARBA00004429"/>
    </source>
</evidence>
<name>A0A497X852_9PROT</name>
<dbReference type="Proteomes" id="UP000268908">
    <property type="component" value="Unassembled WGS sequence"/>
</dbReference>
<evidence type="ECO:0000256" key="4">
    <source>
        <dbReference type="ARBA" id="ARBA00022475"/>
    </source>
</evidence>
<evidence type="ECO:0000256" key="5">
    <source>
        <dbReference type="ARBA" id="ARBA00022519"/>
    </source>
</evidence>
<keyword evidence="13" id="KW-1185">Reference proteome</keyword>
<dbReference type="EMBL" id="RCCI01000008">
    <property type="protein sequence ID" value="RLJ62105.1"/>
    <property type="molecule type" value="Genomic_DNA"/>
</dbReference>
<dbReference type="GO" id="GO:0005886">
    <property type="term" value="C:plasma membrane"/>
    <property type="evidence" value="ECO:0007669"/>
    <property type="project" value="UniProtKB-SubCell"/>
</dbReference>
<dbReference type="InterPro" id="IPR005254">
    <property type="entry name" value="Heme_biosyn_assoc_TPR_pro"/>
</dbReference>
<keyword evidence="9" id="KW-0627">Porphyrin biosynthesis</keyword>
<dbReference type="Gene3D" id="1.25.40.10">
    <property type="entry name" value="Tetratricopeptide repeat domain"/>
    <property type="match status" value="1"/>
</dbReference>